<dbReference type="AlphaFoldDB" id="G8JMU6"/>
<organism evidence="2 3">
    <name type="scientific">Eremothecium cymbalariae (strain CBS 270.75 / DBVPG 7215 / KCTC 17166 / NRRL Y-17582)</name>
    <name type="common">Yeast</name>
    <dbReference type="NCBI Taxonomy" id="931890"/>
    <lineage>
        <taxon>Eukaryota</taxon>
        <taxon>Fungi</taxon>
        <taxon>Dikarya</taxon>
        <taxon>Ascomycota</taxon>
        <taxon>Saccharomycotina</taxon>
        <taxon>Saccharomycetes</taxon>
        <taxon>Saccharomycetales</taxon>
        <taxon>Saccharomycetaceae</taxon>
        <taxon>Eremothecium</taxon>
    </lineage>
</organism>
<accession>G8JMU6</accession>
<dbReference type="FunCoup" id="G8JMU6">
    <property type="interactions" value="200"/>
</dbReference>
<proteinExistence type="predicted"/>
<dbReference type="InParanoid" id="G8JMU6"/>
<dbReference type="STRING" id="931890.G8JMU6"/>
<dbReference type="KEGG" id="erc:Ecym_1541"/>
<sequence length="506" mass="58457">MNVRRSEESFGVVFKVNNRTTQEHRLHVLKHCTQIRHDKELVSGPLDKPPAKQPSLLPYVIKTRLTASNDAYYMSKFDQAGEAKVDKSGRLIGGRRYLISTFQFPNRVPNLYLLIEDLIKVVHFEGDQREFLDKYDQFYPIHATDDEKNFLKDKGLINNTDSEITYVTALSAFICFGASIVVFGCRIIDDYWEQLLKEQGFSIHSRVFPLSKSQVAMVNELKPVPTTEDAYDDDNDNDDVNWLNKWESPYPTIQEQPSLEIRHEYAKEHSRGEHISVIVPGQTINGSLELSLNYKIPKYHYKNSFINAVQNNIQDIPIGKHKSIETIPNGPVGRPSKRSEEPKEHVSERDHSLNINGWKFESLPLAPPGSNLGRTSRGLPYYEKKRLLHRLRRLTPNQVRELEHIHDSVNLNTGLGKIRQVREVKWTKYWQYKSGAPLGLTVDQVDVFKNRYLTAVLNHAETETVYGEERNVEIVHTTRRKPNANFLNHSNISGLKPPYVEERKYK</sequence>
<evidence type="ECO:0000313" key="2">
    <source>
        <dbReference type="EMBL" id="AET37761.1"/>
    </source>
</evidence>
<reference evidence="3" key="1">
    <citation type="journal article" date="2012" name="G3 (Bethesda)">
        <title>Pichia sorbitophila, an interspecies yeast hybrid reveals early steps of genome resolution following polyploidization.</title>
        <authorList>
            <person name="Leh Louis V."/>
            <person name="Despons L."/>
            <person name="Friedrich A."/>
            <person name="Martin T."/>
            <person name="Durrens P."/>
            <person name="Casaregola S."/>
            <person name="Neuveglise C."/>
            <person name="Fairhead C."/>
            <person name="Marck C."/>
            <person name="Cruz J.A."/>
            <person name="Straub M.L."/>
            <person name="Kugler V."/>
            <person name="Sacerdot C."/>
            <person name="Uzunov Z."/>
            <person name="Thierry A."/>
            <person name="Weiss S."/>
            <person name="Bleykasten C."/>
            <person name="De Montigny J."/>
            <person name="Jacques N."/>
            <person name="Jung P."/>
            <person name="Lemaire M."/>
            <person name="Mallet S."/>
            <person name="Morel G."/>
            <person name="Richard G.F."/>
            <person name="Sarkar A."/>
            <person name="Savel G."/>
            <person name="Schacherer J."/>
            <person name="Seret M.L."/>
            <person name="Talla E."/>
            <person name="Samson G."/>
            <person name="Jubin C."/>
            <person name="Poulain J."/>
            <person name="Vacherie B."/>
            <person name="Barbe V."/>
            <person name="Pelletier E."/>
            <person name="Sherman D.J."/>
            <person name="Westhof E."/>
            <person name="Weissenbach J."/>
            <person name="Baret P.V."/>
            <person name="Wincker P."/>
            <person name="Gaillardin C."/>
            <person name="Dujon B."/>
            <person name="Souciet J.L."/>
        </authorList>
    </citation>
    <scope>NUCLEOTIDE SEQUENCE [LARGE SCALE GENOMIC DNA]</scope>
    <source>
        <strain evidence="3">CBS 270.75 / DBVPG 7215 / KCTC 17166 / NRRL Y-17582</strain>
    </source>
</reference>
<dbReference type="GO" id="GO:0016514">
    <property type="term" value="C:SWI/SNF complex"/>
    <property type="evidence" value="ECO:0007669"/>
    <property type="project" value="EnsemblFungi"/>
</dbReference>
<dbReference type="GO" id="GO:0006357">
    <property type="term" value="P:regulation of transcription by RNA polymerase II"/>
    <property type="evidence" value="ECO:0007669"/>
    <property type="project" value="EnsemblFungi"/>
</dbReference>
<dbReference type="OrthoDB" id="5598844at2759"/>
<keyword evidence="3" id="KW-1185">Reference proteome</keyword>
<evidence type="ECO:0000313" key="3">
    <source>
        <dbReference type="Proteomes" id="UP000006790"/>
    </source>
</evidence>
<dbReference type="GeneID" id="11470394"/>
<evidence type="ECO:0000256" key="1">
    <source>
        <dbReference type="SAM" id="MobiDB-lite"/>
    </source>
</evidence>
<dbReference type="eggNOG" id="ENOG502QVDZ">
    <property type="taxonomic scope" value="Eukaryota"/>
</dbReference>
<protein>
    <submittedName>
        <fullName evidence="2">Uncharacterized protein</fullName>
    </submittedName>
</protein>
<dbReference type="RefSeq" id="XP_003644578.1">
    <property type="nucleotide sequence ID" value="XM_003644530.1"/>
</dbReference>
<dbReference type="Proteomes" id="UP000006790">
    <property type="component" value="Chromosome 1"/>
</dbReference>
<feature type="compositionally biased region" description="Basic and acidic residues" evidence="1">
    <location>
        <begin position="337"/>
        <end position="350"/>
    </location>
</feature>
<feature type="region of interest" description="Disordered" evidence="1">
    <location>
        <begin position="322"/>
        <end position="350"/>
    </location>
</feature>
<dbReference type="InterPro" id="IPR013933">
    <property type="entry name" value="CRC_Rsc7/Swp82"/>
</dbReference>
<dbReference type="GO" id="GO:0006338">
    <property type="term" value="P:chromatin remodeling"/>
    <property type="evidence" value="ECO:0007669"/>
    <property type="project" value="EnsemblFungi"/>
</dbReference>
<gene>
    <name evidence="2" type="ordered locus">Ecym_1541</name>
</gene>
<dbReference type="EMBL" id="CP002497">
    <property type="protein sequence ID" value="AET37761.1"/>
    <property type="molecule type" value="Genomic_DNA"/>
</dbReference>
<dbReference type="HOGENOM" id="CLU_493537_0_0_1"/>
<dbReference type="GO" id="GO:0005829">
    <property type="term" value="C:cytosol"/>
    <property type="evidence" value="ECO:0007669"/>
    <property type="project" value="EnsemblFungi"/>
</dbReference>
<dbReference type="OMA" id="YWQYKAG"/>
<dbReference type="Pfam" id="PF08624">
    <property type="entry name" value="CRC_subunit"/>
    <property type="match status" value="1"/>
</dbReference>
<name>G8JMU6_ERECY</name>